<evidence type="ECO:0000313" key="1">
    <source>
        <dbReference type="EMBL" id="JAH51863.1"/>
    </source>
</evidence>
<name>A0A0E9TGM4_ANGAN</name>
<proteinExistence type="predicted"/>
<dbReference type="EMBL" id="GBXM01056714">
    <property type="protein sequence ID" value="JAH51863.1"/>
    <property type="molecule type" value="Transcribed_RNA"/>
</dbReference>
<protein>
    <submittedName>
        <fullName evidence="1">Uncharacterized protein</fullName>
    </submittedName>
</protein>
<reference evidence="1" key="2">
    <citation type="journal article" date="2015" name="Fish Shellfish Immunol.">
        <title>Early steps in the European eel (Anguilla anguilla)-Vibrio vulnificus interaction in the gills: Role of the RtxA13 toxin.</title>
        <authorList>
            <person name="Callol A."/>
            <person name="Pajuelo D."/>
            <person name="Ebbesson L."/>
            <person name="Teles M."/>
            <person name="MacKenzie S."/>
            <person name="Amaro C."/>
        </authorList>
    </citation>
    <scope>NUCLEOTIDE SEQUENCE</scope>
</reference>
<accession>A0A0E9TGM4</accession>
<organism evidence="1">
    <name type="scientific">Anguilla anguilla</name>
    <name type="common">European freshwater eel</name>
    <name type="synonym">Muraena anguilla</name>
    <dbReference type="NCBI Taxonomy" id="7936"/>
    <lineage>
        <taxon>Eukaryota</taxon>
        <taxon>Metazoa</taxon>
        <taxon>Chordata</taxon>
        <taxon>Craniata</taxon>
        <taxon>Vertebrata</taxon>
        <taxon>Euteleostomi</taxon>
        <taxon>Actinopterygii</taxon>
        <taxon>Neopterygii</taxon>
        <taxon>Teleostei</taxon>
        <taxon>Anguilliformes</taxon>
        <taxon>Anguillidae</taxon>
        <taxon>Anguilla</taxon>
    </lineage>
</organism>
<dbReference type="AlphaFoldDB" id="A0A0E9TGM4"/>
<reference evidence="1" key="1">
    <citation type="submission" date="2014-11" db="EMBL/GenBank/DDBJ databases">
        <authorList>
            <person name="Amaro Gonzalez C."/>
        </authorList>
    </citation>
    <scope>NUCLEOTIDE SEQUENCE</scope>
</reference>
<sequence length="48" mass="5089">MTRILSRLQHGVDAVSDGQHGAVLESLSDCVLDQGVCLRVYGGSGFIQ</sequence>